<gene>
    <name evidence="12" type="ORF">NITHO_4510009</name>
</gene>
<dbReference type="GO" id="GO:0016020">
    <property type="term" value="C:membrane"/>
    <property type="evidence" value="ECO:0007669"/>
    <property type="project" value="UniProtKB-SubCell"/>
</dbReference>
<dbReference type="GO" id="GO:0004768">
    <property type="term" value="F:stearoyl-CoA 9-desaturase activity"/>
    <property type="evidence" value="ECO:0007669"/>
    <property type="project" value="UniProtKB-EC"/>
</dbReference>
<evidence type="ECO:0000313" key="13">
    <source>
        <dbReference type="Proteomes" id="UP000004221"/>
    </source>
</evidence>
<proteinExistence type="inferred from homology"/>
<evidence type="ECO:0000256" key="7">
    <source>
        <dbReference type="ARBA" id="ARBA00023004"/>
    </source>
</evidence>
<dbReference type="Pfam" id="PF00487">
    <property type="entry name" value="FA_desaturase"/>
    <property type="match status" value="1"/>
</dbReference>
<evidence type="ECO:0000256" key="10">
    <source>
        <dbReference type="SAM" id="Phobius"/>
    </source>
</evidence>
<comment type="caution">
    <text evidence="12">The sequence shown here is derived from an EMBL/GenBank/DDBJ whole genome shotgun (WGS) entry which is preliminary data.</text>
</comment>
<evidence type="ECO:0000256" key="9">
    <source>
        <dbReference type="ARBA" id="ARBA00023136"/>
    </source>
</evidence>
<keyword evidence="8" id="KW-0443">Lipid metabolism</keyword>
<dbReference type="GO" id="GO:0006631">
    <property type="term" value="P:fatty acid metabolic process"/>
    <property type="evidence" value="ECO:0007669"/>
    <property type="project" value="UniProtKB-KW"/>
</dbReference>
<feature type="transmembrane region" description="Helical" evidence="10">
    <location>
        <begin position="138"/>
        <end position="160"/>
    </location>
</feature>
<dbReference type="PANTHER" id="PTHR11351:SF3">
    <property type="entry name" value="BLL4393 PROTEIN"/>
    <property type="match status" value="1"/>
</dbReference>
<dbReference type="PRINTS" id="PR00075">
    <property type="entry name" value="FACDDSATRASE"/>
</dbReference>
<evidence type="ECO:0000256" key="2">
    <source>
        <dbReference type="ARBA" id="ARBA00008749"/>
    </source>
</evidence>
<dbReference type="PANTHER" id="PTHR11351">
    <property type="entry name" value="ACYL-COA DESATURASE"/>
    <property type="match status" value="1"/>
</dbReference>
<evidence type="ECO:0000256" key="4">
    <source>
        <dbReference type="ARBA" id="ARBA00022832"/>
    </source>
</evidence>
<evidence type="ECO:0000256" key="6">
    <source>
        <dbReference type="ARBA" id="ARBA00023002"/>
    </source>
</evidence>
<comment type="similarity">
    <text evidence="2">Belongs to the fatty acid desaturase type 2 family.</text>
</comment>
<evidence type="ECO:0000259" key="11">
    <source>
        <dbReference type="Pfam" id="PF00487"/>
    </source>
</evidence>
<dbReference type="InterPro" id="IPR005804">
    <property type="entry name" value="FA_desaturase_dom"/>
</dbReference>
<evidence type="ECO:0000256" key="3">
    <source>
        <dbReference type="ARBA" id="ARBA00022692"/>
    </source>
</evidence>
<keyword evidence="7" id="KW-0408">Iron</keyword>
<keyword evidence="3 10" id="KW-0812">Transmembrane</keyword>
<dbReference type="EC" id="1.14.19.1" evidence="12"/>
<dbReference type="Proteomes" id="UP000004221">
    <property type="component" value="Unassembled WGS sequence"/>
</dbReference>
<keyword evidence="13" id="KW-1185">Reference proteome</keyword>
<sequence>MRQGVLLVFVVGPLLATAYAMYTLWNEWITWREFILFFSLYLLTGIGITIGFHRMLTHHSFDTNPVIKAIFLILGSMAVEGHAIDWAANHLKHHAHSDQEGDPHSPLDGFFHAHVGWLFRVQPAEREKYAKKQLKDPIIVFVDKTFLVWVALGYFIPYVIAGWEGVLWGGLVRMFVVNHVTWAVNSVCHTFGSRPFDIKDQSRNNWLIGLLAFGEGWHHNHHAFPGMAYHGMTWRQFDLSAIILRTLARLGLIWDVRQPAPEAIERRRRKPAAVPVVGD</sequence>
<keyword evidence="4" id="KW-0276">Fatty acid metabolism</keyword>
<dbReference type="InterPro" id="IPR015876">
    <property type="entry name" value="Acyl-CoA_DS"/>
</dbReference>
<comment type="subcellular location">
    <subcellularLocation>
        <location evidence="1">Membrane</location>
        <topology evidence="1">Multi-pass membrane protein</topology>
    </subcellularLocation>
</comment>
<keyword evidence="9 10" id="KW-0472">Membrane</keyword>
<evidence type="ECO:0000256" key="5">
    <source>
        <dbReference type="ARBA" id="ARBA00022989"/>
    </source>
</evidence>
<evidence type="ECO:0000313" key="12">
    <source>
        <dbReference type="EMBL" id="CCF85132.1"/>
    </source>
</evidence>
<feature type="domain" description="Fatty acid desaturase" evidence="11">
    <location>
        <begin position="37"/>
        <end position="230"/>
    </location>
</feature>
<protein>
    <submittedName>
        <fullName evidence="12">Stearoyl-CoA 9-desaturase</fullName>
        <ecNumber evidence="12">1.14.19.1</ecNumber>
    </submittedName>
</protein>
<evidence type="ECO:0000256" key="8">
    <source>
        <dbReference type="ARBA" id="ARBA00023098"/>
    </source>
</evidence>
<feature type="transmembrane region" description="Helical" evidence="10">
    <location>
        <begin position="30"/>
        <end position="52"/>
    </location>
</feature>
<keyword evidence="5 10" id="KW-1133">Transmembrane helix</keyword>
<reference evidence="12 13" key="1">
    <citation type="journal article" date="2012" name="ISME J.">
        <title>Nitrification expanded: discovery, physiology and genomics of a nitrite-oxidizing bacterium from the phylum Chloroflexi.</title>
        <authorList>
            <person name="Sorokin D.Y."/>
            <person name="Lucker S."/>
            <person name="Vejmelkova D."/>
            <person name="Kostrikina N.A."/>
            <person name="Kleerebezem R."/>
            <person name="Rijpstra W.I."/>
            <person name="Damste J.S."/>
            <person name="Le Paslier D."/>
            <person name="Muyzer G."/>
            <person name="Wagner M."/>
            <person name="van Loosdrecht M.C."/>
            <person name="Daims H."/>
        </authorList>
    </citation>
    <scope>NUCLEOTIDE SEQUENCE [LARGE SCALE GENOMIC DNA]</scope>
    <source>
        <strain evidence="13">none</strain>
    </source>
</reference>
<name>I4EKC0_9BACT</name>
<keyword evidence="6 12" id="KW-0560">Oxidoreductase</keyword>
<dbReference type="CDD" id="cd03505">
    <property type="entry name" value="Delta9-FADS-like"/>
    <property type="match status" value="1"/>
</dbReference>
<accession>I4EKC0</accession>
<organism evidence="12 13">
    <name type="scientific">Nitrolancea hollandica Lb</name>
    <dbReference type="NCBI Taxonomy" id="1129897"/>
    <lineage>
        <taxon>Bacteria</taxon>
        <taxon>Pseudomonadati</taxon>
        <taxon>Thermomicrobiota</taxon>
        <taxon>Thermomicrobia</taxon>
        <taxon>Sphaerobacterales</taxon>
        <taxon>Sphaerobacterineae</taxon>
        <taxon>Sphaerobacteraceae</taxon>
        <taxon>Nitrolancea</taxon>
    </lineage>
</organism>
<dbReference type="EMBL" id="CAGS01000392">
    <property type="protein sequence ID" value="CCF85132.1"/>
    <property type="molecule type" value="Genomic_DNA"/>
</dbReference>
<dbReference type="AlphaFoldDB" id="I4EKC0"/>
<evidence type="ECO:0000256" key="1">
    <source>
        <dbReference type="ARBA" id="ARBA00004141"/>
    </source>
</evidence>